<protein>
    <recommendedName>
        <fullName evidence="2">Response regulatory domain-containing protein</fullName>
    </recommendedName>
</protein>
<evidence type="ECO:0000313" key="4">
    <source>
        <dbReference type="Proteomes" id="UP000006251"/>
    </source>
</evidence>
<dbReference type="Proteomes" id="UP000006251">
    <property type="component" value="Unassembled WGS sequence"/>
</dbReference>
<dbReference type="AlphaFoldDB" id="K6Z2K7"/>
<comment type="caution">
    <text evidence="1">Lacks conserved residue(s) required for the propagation of feature annotation.</text>
</comment>
<dbReference type="Gene3D" id="1.25.40.10">
    <property type="entry name" value="Tetratricopeptide repeat domain"/>
    <property type="match status" value="2"/>
</dbReference>
<dbReference type="STRING" id="1121922.GCA_000428905_02061"/>
<dbReference type="Pfam" id="PF00072">
    <property type="entry name" value="Response_reg"/>
    <property type="match status" value="1"/>
</dbReference>
<dbReference type="InterPro" id="IPR019734">
    <property type="entry name" value="TPR_rpt"/>
</dbReference>
<name>K6Z2K7_9ALTE</name>
<dbReference type="GO" id="GO:0000160">
    <property type="term" value="P:phosphorelay signal transduction system"/>
    <property type="evidence" value="ECO:0007669"/>
    <property type="project" value="InterPro"/>
</dbReference>
<dbReference type="InterPro" id="IPR011990">
    <property type="entry name" value="TPR-like_helical_dom_sf"/>
</dbReference>
<evidence type="ECO:0000256" key="1">
    <source>
        <dbReference type="PROSITE-ProRule" id="PRU00169"/>
    </source>
</evidence>
<dbReference type="SUPFAM" id="SSF52172">
    <property type="entry name" value="CheY-like"/>
    <property type="match status" value="1"/>
</dbReference>
<dbReference type="Gene3D" id="3.40.50.2300">
    <property type="match status" value="1"/>
</dbReference>
<reference evidence="4" key="1">
    <citation type="journal article" date="2014" name="Environ. Microbiol.">
        <title>Comparative genomics of the marine bacterial genus Glaciecola reveals the high degree of genomic diversity and genomic characteristic for cold adaptation.</title>
        <authorList>
            <person name="Qin Q.L."/>
            <person name="Xie B.B."/>
            <person name="Yu Y."/>
            <person name="Shu Y.L."/>
            <person name="Rong J.C."/>
            <person name="Zhang Y.J."/>
            <person name="Zhao D.L."/>
            <person name="Chen X.L."/>
            <person name="Zhang X.Y."/>
            <person name="Chen B."/>
            <person name="Zhou B.C."/>
            <person name="Zhang Y.Z."/>
        </authorList>
    </citation>
    <scope>NUCLEOTIDE SEQUENCE [LARGE SCALE GENOMIC DNA]</scope>
    <source>
        <strain evidence="4">ACAM 615</strain>
    </source>
</reference>
<dbReference type="SUPFAM" id="SSF48452">
    <property type="entry name" value="TPR-like"/>
    <property type="match status" value="1"/>
</dbReference>
<dbReference type="EMBL" id="BAEQ01000056">
    <property type="protein sequence ID" value="GAC30441.1"/>
    <property type="molecule type" value="Genomic_DNA"/>
</dbReference>
<keyword evidence="4" id="KW-1185">Reference proteome</keyword>
<comment type="caution">
    <text evidence="3">The sequence shown here is derived from an EMBL/GenBank/DDBJ whole genome shotgun (WGS) entry which is preliminary data.</text>
</comment>
<dbReference type="PROSITE" id="PS50110">
    <property type="entry name" value="RESPONSE_REGULATORY"/>
    <property type="match status" value="1"/>
</dbReference>
<dbReference type="InterPro" id="IPR001789">
    <property type="entry name" value="Sig_transdc_resp-reg_receiver"/>
</dbReference>
<dbReference type="SMART" id="SM00028">
    <property type="entry name" value="TPR"/>
    <property type="match status" value="2"/>
</dbReference>
<proteinExistence type="predicted"/>
<dbReference type="InterPro" id="IPR011006">
    <property type="entry name" value="CheY-like_superfamily"/>
</dbReference>
<gene>
    <name evidence="3" type="ORF">GPAL_3599</name>
</gene>
<accession>K6Z2K7</accession>
<feature type="domain" description="Response regulatory" evidence="2">
    <location>
        <begin position="12"/>
        <end position="131"/>
    </location>
</feature>
<evidence type="ECO:0000259" key="2">
    <source>
        <dbReference type="PROSITE" id="PS50110"/>
    </source>
</evidence>
<dbReference type="SMART" id="SM00448">
    <property type="entry name" value="REC"/>
    <property type="match status" value="1"/>
</dbReference>
<evidence type="ECO:0000313" key="3">
    <source>
        <dbReference type="EMBL" id="GAC30441.1"/>
    </source>
</evidence>
<dbReference type="Pfam" id="PF13432">
    <property type="entry name" value="TPR_16"/>
    <property type="match status" value="1"/>
</dbReference>
<sequence>MIMDLAVITRIRILIIDNVVSAKKHFTSPLEQIGFRDIQYVESTSRALLAIEKLPFDLIICAYSIQTEHDGLYFYEQLLQLKLLNSKTGFIFTSTTTSFEIIQSIVDLPPDDFIAKPVDTQKLEKRIHRVYKKKQRMSATCEFIGQQKYNSALTEVDKVLSSQSNRELFPIALKTKGDVLLLSQRYTDAGAFFTSMLKVQALSWAEIGFIKCLIALDQDDEAEKKIINLACKRETKTIAYELLAVLHVKHSKFNEALESTLMATENSPKNFKLQNTARLLAKLSHDHETEFDITKRMLTFAKNSVKESPELYKNAVRAGIDYAMSAKPKQLHDIMNATKQFLTQLKKNYVIEEHAEEVKVMQARILYLQNESEKALEIVEQFSRDNSFMSDEALIDKAKALHEIGLKDDAIALYNVLEARAQKRINYIDGQLSDVSLLSTLISKEKLEKQRIQLNPTELNKEGIQAFNNGNFAKAFEIFSQASALMPKNTAIALNLLHVISKLQMNTAISELGLHVSRNINVLEQKKLSFEQSQKYKKLRNLLNV</sequence>
<organism evidence="3 4">
    <name type="scientific">Brumicola pallidula DSM 14239 = ACAM 615</name>
    <dbReference type="NCBI Taxonomy" id="1121922"/>
    <lineage>
        <taxon>Bacteria</taxon>
        <taxon>Pseudomonadati</taxon>
        <taxon>Pseudomonadota</taxon>
        <taxon>Gammaproteobacteria</taxon>
        <taxon>Alteromonadales</taxon>
        <taxon>Alteromonadaceae</taxon>
        <taxon>Brumicola</taxon>
    </lineage>
</organism>